<name>A0ABQ4YKQ0_9ASTR</name>
<gene>
    <name evidence="1" type="ORF">Tco_0727456</name>
</gene>
<reference evidence="1" key="2">
    <citation type="submission" date="2022-01" db="EMBL/GenBank/DDBJ databases">
        <authorList>
            <person name="Yamashiro T."/>
            <person name="Shiraishi A."/>
            <person name="Satake H."/>
            <person name="Nakayama K."/>
        </authorList>
    </citation>
    <scope>NUCLEOTIDE SEQUENCE</scope>
</reference>
<dbReference type="EMBL" id="BQNB010010458">
    <property type="protein sequence ID" value="GJS77575.1"/>
    <property type="molecule type" value="Genomic_DNA"/>
</dbReference>
<protein>
    <submittedName>
        <fullName evidence="1">Uncharacterized protein</fullName>
    </submittedName>
</protein>
<proteinExistence type="predicted"/>
<accession>A0ABQ4YKQ0</accession>
<sequence length="97" mass="11750">MDEPLGLGYRAARRLTLDLNELGGYDRDLRELYTKSRSVRDEIFSQRYRLKSLEQEQERATMTFRAIWRPNATMQRELQELRDRVTTLEQERDRRGQ</sequence>
<keyword evidence="2" id="KW-1185">Reference proteome</keyword>
<reference evidence="1" key="1">
    <citation type="journal article" date="2022" name="Int. J. Mol. Sci.">
        <title>Draft Genome of Tanacetum Coccineum: Genomic Comparison of Closely Related Tanacetum-Family Plants.</title>
        <authorList>
            <person name="Yamashiro T."/>
            <person name="Shiraishi A."/>
            <person name="Nakayama K."/>
            <person name="Satake H."/>
        </authorList>
    </citation>
    <scope>NUCLEOTIDE SEQUENCE</scope>
</reference>
<comment type="caution">
    <text evidence="1">The sequence shown here is derived from an EMBL/GenBank/DDBJ whole genome shotgun (WGS) entry which is preliminary data.</text>
</comment>
<evidence type="ECO:0000313" key="1">
    <source>
        <dbReference type="EMBL" id="GJS77575.1"/>
    </source>
</evidence>
<evidence type="ECO:0000313" key="2">
    <source>
        <dbReference type="Proteomes" id="UP001151760"/>
    </source>
</evidence>
<dbReference type="Proteomes" id="UP001151760">
    <property type="component" value="Unassembled WGS sequence"/>
</dbReference>
<organism evidence="1 2">
    <name type="scientific">Tanacetum coccineum</name>
    <dbReference type="NCBI Taxonomy" id="301880"/>
    <lineage>
        <taxon>Eukaryota</taxon>
        <taxon>Viridiplantae</taxon>
        <taxon>Streptophyta</taxon>
        <taxon>Embryophyta</taxon>
        <taxon>Tracheophyta</taxon>
        <taxon>Spermatophyta</taxon>
        <taxon>Magnoliopsida</taxon>
        <taxon>eudicotyledons</taxon>
        <taxon>Gunneridae</taxon>
        <taxon>Pentapetalae</taxon>
        <taxon>asterids</taxon>
        <taxon>campanulids</taxon>
        <taxon>Asterales</taxon>
        <taxon>Asteraceae</taxon>
        <taxon>Asteroideae</taxon>
        <taxon>Anthemideae</taxon>
        <taxon>Anthemidinae</taxon>
        <taxon>Tanacetum</taxon>
    </lineage>
</organism>